<evidence type="ECO:0000256" key="2">
    <source>
        <dbReference type="ARBA" id="ARBA00022490"/>
    </source>
</evidence>
<organism evidence="4 5">
    <name type="scientific">Triparma columacea</name>
    <dbReference type="NCBI Taxonomy" id="722753"/>
    <lineage>
        <taxon>Eukaryota</taxon>
        <taxon>Sar</taxon>
        <taxon>Stramenopiles</taxon>
        <taxon>Ochrophyta</taxon>
        <taxon>Bolidophyceae</taxon>
        <taxon>Parmales</taxon>
        <taxon>Triparmaceae</taxon>
        <taxon>Triparma</taxon>
    </lineage>
</organism>
<dbReference type="InterPro" id="IPR039900">
    <property type="entry name" value="Pat1-like"/>
</dbReference>
<sequence>MSSSSEYDSINASLLADILGGASLTLDNLEAQLDSLTGSSDAYAGDPAAQGDLLKPKDIGLDSVLKSSKAANEYNITSNVTSSQPASQSNLNDETSDAWTRSLAAFNTLAAEDFLKADSEKKAGAVAEDMVAGLGFDEDVAVEEYDLTGEVEAVSVDADTIRGMSKIKSAGQQPQMARGPPPPGVMQGGRGPMPAPQMMSPRGPGPRGPPRGPMPPMPMPMPGGPRPMLDPMMIITGLQARGVPPNVIAQQMAAMQQRGLIPPPNQGMPGRGMMPRGPRGQPARGQPMPAGPSVFKNKDFPSLGGDVKEDDKDGDKPMIDALKPAAQPQQMRPNLMYNNPAAGPIPGSSLSSTLMEARDITYVVNGMLRGTQMEDPFRQDHYYVNYEEGARASMAAALGGLIPPQFMPSAPLPAPIGIKKKLEQAEIRRTNNLEKRAKKWEGEEKVLGHISKSNVSKPRALLAIPTMKQESADLAEEEEKLRNELWAARVLIDKGMLALLDLQELQRIIKDNRVNPDKKESLMRGVRTHIKILESCVGITEDVQEAGENKEGEKVGQPTKSFDANTLASVLKLPKGMQLVARTIETGILPHASAVTILPSALAELLSEKREESWAANKVNMEERLLNAFERGIVTISQPEIPGSVLKNIVRSVCAQHEGESTMKDAIATGRRRAEIMHTIMKRGGEVCEGDQEWESLEEGFIIMLKQQ</sequence>
<feature type="region of interest" description="Disordered" evidence="3">
    <location>
        <begin position="275"/>
        <end position="314"/>
    </location>
</feature>
<keyword evidence="5" id="KW-1185">Reference proteome</keyword>
<feature type="compositionally biased region" description="Pro residues" evidence="3">
    <location>
        <begin position="203"/>
        <end position="222"/>
    </location>
</feature>
<dbReference type="PANTHER" id="PTHR21551:SF0">
    <property type="entry name" value="PROTEIN ASSOCIATED WITH TOPO II RELATED-1, ISOFORM A"/>
    <property type="match status" value="1"/>
</dbReference>
<dbReference type="GO" id="GO:0000290">
    <property type="term" value="P:deadenylation-dependent decapping of nuclear-transcribed mRNA"/>
    <property type="evidence" value="ECO:0007669"/>
    <property type="project" value="InterPro"/>
</dbReference>
<dbReference type="AlphaFoldDB" id="A0A9W7GGT3"/>
<name>A0A9W7GGT3_9STRA</name>
<evidence type="ECO:0000313" key="5">
    <source>
        <dbReference type="Proteomes" id="UP001165065"/>
    </source>
</evidence>
<dbReference type="GO" id="GO:0033962">
    <property type="term" value="P:P-body assembly"/>
    <property type="evidence" value="ECO:0007669"/>
    <property type="project" value="TreeGrafter"/>
</dbReference>
<dbReference type="GO" id="GO:0000932">
    <property type="term" value="C:P-body"/>
    <property type="evidence" value="ECO:0007669"/>
    <property type="project" value="UniProtKB-SubCell"/>
</dbReference>
<gene>
    <name evidence="4" type="ORF">TrCOL_g7374</name>
</gene>
<dbReference type="Proteomes" id="UP001165065">
    <property type="component" value="Unassembled WGS sequence"/>
</dbReference>
<evidence type="ECO:0000256" key="3">
    <source>
        <dbReference type="SAM" id="MobiDB-lite"/>
    </source>
</evidence>
<dbReference type="PANTHER" id="PTHR21551">
    <property type="entry name" value="TOPOISOMERASE II-ASSOCIATED PROTEIN PAT1"/>
    <property type="match status" value="1"/>
</dbReference>
<proteinExistence type="predicted"/>
<dbReference type="EMBL" id="BRYA01000195">
    <property type="protein sequence ID" value="GMI43599.1"/>
    <property type="molecule type" value="Genomic_DNA"/>
</dbReference>
<evidence type="ECO:0000313" key="4">
    <source>
        <dbReference type="EMBL" id="GMI43599.1"/>
    </source>
</evidence>
<reference evidence="5" key="1">
    <citation type="journal article" date="2023" name="Commun. Biol.">
        <title>Genome analysis of Parmales, the sister group of diatoms, reveals the evolutionary specialization of diatoms from phago-mixotrophs to photoautotrophs.</title>
        <authorList>
            <person name="Ban H."/>
            <person name="Sato S."/>
            <person name="Yoshikawa S."/>
            <person name="Yamada K."/>
            <person name="Nakamura Y."/>
            <person name="Ichinomiya M."/>
            <person name="Sato N."/>
            <person name="Blanc-Mathieu R."/>
            <person name="Endo H."/>
            <person name="Kuwata A."/>
            <person name="Ogata H."/>
        </authorList>
    </citation>
    <scope>NUCLEOTIDE SEQUENCE [LARGE SCALE GENOMIC DNA]</scope>
</reference>
<feature type="region of interest" description="Disordered" evidence="3">
    <location>
        <begin position="168"/>
        <end position="222"/>
    </location>
</feature>
<comment type="caution">
    <text evidence="4">The sequence shown here is derived from an EMBL/GenBank/DDBJ whole genome shotgun (WGS) entry which is preliminary data.</text>
</comment>
<protein>
    <submittedName>
        <fullName evidence="4">Uncharacterized protein</fullName>
    </submittedName>
</protein>
<dbReference type="GO" id="GO:0003723">
    <property type="term" value="F:RNA binding"/>
    <property type="evidence" value="ECO:0007669"/>
    <property type="project" value="TreeGrafter"/>
</dbReference>
<dbReference type="OrthoDB" id="195204at2759"/>
<keyword evidence="2" id="KW-0963">Cytoplasm</keyword>
<accession>A0A9W7GGT3</accession>
<feature type="compositionally biased region" description="Low complexity" evidence="3">
    <location>
        <begin position="275"/>
        <end position="288"/>
    </location>
</feature>
<comment type="subcellular location">
    <subcellularLocation>
        <location evidence="1">Cytoplasm</location>
        <location evidence="1">P-body</location>
    </subcellularLocation>
</comment>
<evidence type="ECO:0000256" key="1">
    <source>
        <dbReference type="ARBA" id="ARBA00004201"/>
    </source>
</evidence>